<evidence type="ECO:0000259" key="6">
    <source>
        <dbReference type="Pfam" id="PF00281"/>
    </source>
</evidence>
<gene>
    <name evidence="4 8" type="primary">rplE</name>
    <name evidence="8" type="ORF">ACFS29_06930</name>
</gene>
<dbReference type="SUPFAM" id="SSF55282">
    <property type="entry name" value="RL5-like"/>
    <property type="match status" value="1"/>
</dbReference>
<dbReference type="InterPro" id="IPR020930">
    <property type="entry name" value="Ribosomal_uL5_bac-type"/>
</dbReference>
<dbReference type="RefSeq" id="WP_194509925.1">
    <property type="nucleotide sequence ID" value="NZ_JADILU010000012.1"/>
</dbReference>
<dbReference type="GO" id="GO:0005840">
    <property type="term" value="C:ribosome"/>
    <property type="evidence" value="ECO:0007669"/>
    <property type="project" value="UniProtKB-KW"/>
</dbReference>
<comment type="function">
    <text evidence="4">This is 1 of the proteins that bind and probably mediate the attachment of the 5S RNA into the large ribosomal subunit, where it forms part of the central protuberance. In the 70S ribosome it contacts protein S13 of the 30S subunit (bridge B1b), connecting the 2 subunits; this bridge is implicated in subunit movement. Contacts the P site tRNA; the 5S rRNA and some of its associated proteins might help stabilize positioning of ribosome-bound tRNAs.</text>
</comment>
<dbReference type="InterPro" id="IPR031309">
    <property type="entry name" value="Ribosomal_uL5_C"/>
</dbReference>
<dbReference type="NCBIfam" id="NF000585">
    <property type="entry name" value="PRK00010.1"/>
    <property type="match status" value="1"/>
</dbReference>
<dbReference type="Pfam" id="PF00281">
    <property type="entry name" value="Ribosomal_L5"/>
    <property type="match status" value="1"/>
</dbReference>
<comment type="caution">
    <text evidence="8">The sequence shown here is derived from an EMBL/GenBank/DDBJ whole genome shotgun (WGS) entry which is preliminary data.</text>
</comment>
<feature type="domain" description="Large ribosomal subunit protein uL5 C-terminal" evidence="7">
    <location>
        <begin position="87"/>
        <end position="180"/>
    </location>
</feature>
<evidence type="ECO:0000259" key="7">
    <source>
        <dbReference type="Pfam" id="PF00673"/>
    </source>
</evidence>
<keyword evidence="9" id="KW-1185">Reference proteome</keyword>
<dbReference type="Pfam" id="PF00673">
    <property type="entry name" value="Ribosomal_L5_C"/>
    <property type="match status" value="1"/>
</dbReference>
<dbReference type="PIRSF" id="PIRSF002161">
    <property type="entry name" value="Ribosomal_L5"/>
    <property type="match status" value="1"/>
</dbReference>
<evidence type="ECO:0000313" key="8">
    <source>
        <dbReference type="EMBL" id="MFD2915368.1"/>
    </source>
</evidence>
<sequence>MTYIPRLKQEYKDKVVSALTEEFGYKNVMQVPKLEKIVISKGVGAAVADKKLIDHAIDELTMISGQKAVATLSKKDVASFKLRKGMPIGVRVTLRGEQMYEFLDRLVTSALPRVRDFNGIKAKGFDGRGNYNLGVVEQIIFPEINIDKINKISGMDITFVTSAPTDKEAKSLLTEMGLPFQKN</sequence>
<dbReference type="Gene3D" id="3.30.1440.10">
    <property type="match status" value="1"/>
</dbReference>
<dbReference type="EMBL" id="JBHUOS010000003">
    <property type="protein sequence ID" value="MFD2915368.1"/>
    <property type="molecule type" value="Genomic_DNA"/>
</dbReference>
<feature type="domain" description="Large ribosomal subunit protein uL5 N-terminal" evidence="6">
    <location>
        <begin position="27"/>
        <end position="83"/>
    </location>
</feature>
<accession>A0ABW5ZUM4</accession>
<evidence type="ECO:0000256" key="4">
    <source>
        <dbReference type="HAMAP-Rule" id="MF_01333"/>
    </source>
</evidence>
<keyword evidence="4" id="KW-0820">tRNA-binding</keyword>
<keyword evidence="3 4" id="KW-0687">Ribonucleoprotein</keyword>
<comment type="similarity">
    <text evidence="1 4 5">Belongs to the universal ribosomal protein uL5 family.</text>
</comment>
<evidence type="ECO:0000256" key="2">
    <source>
        <dbReference type="ARBA" id="ARBA00022980"/>
    </source>
</evidence>
<evidence type="ECO:0000256" key="5">
    <source>
        <dbReference type="RuleBase" id="RU003930"/>
    </source>
</evidence>
<keyword evidence="4" id="KW-0699">rRNA-binding</keyword>
<dbReference type="HAMAP" id="MF_01333_B">
    <property type="entry name" value="Ribosomal_uL5_B"/>
    <property type="match status" value="1"/>
</dbReference>
<dbReference type="Proteomes" id="UP001597548">
    <property type="component" value="Unassembled WGS sequence"/>
</dbReference>
<organism evidence="8 9">
    <name type="scientific">Psychroserpens luteus</name>
    <dbReference type="NCBI Taxonomy" id="1434066"/>
    <lineage>
        <taxon>Bacteria</taxon>
        <taxon>Pseudomonadati</taxon>
        <taxon>Bacteroidota</taxon>
        <taxon>Flavobacteriia</taxon>
        <taxon>Flavobacteriales</taxon>
        <taxon>Flavobacteriaceae</taxon>
        <taxon>Psychroserpens</taxon>
    </lineage>
</organism>
<evidence type="ECO:0000256" key="3">
    <source>
        <dbReference type="ARBA" id="ARBA00023274"/>
    </source>
</evidence>
<dbReference type="PANTHER" id="PTHR11994">
    <property type="entry name" value="60S RIBOSOMAL PROTEIN L11-RELATED"/>
    <property type="match status" value="1"/>
</dbReference>
<evidence type="ECO:0000313" key="9">
    <source>
        <dbReference type="Proteomes" id="UP001597548"/>
    </source>
</evidence>
<reference evidence="9" key="1">
    <citation type="journal article" date="2019" name="Int. J. Syst. Evol. Microbiol.">
        <title>The Global Catalogue of Microorganisms (GCM) 10K type strain sequencing project: providing services to taxonomists for standard genome sequencing and annotation.</title>
        <authorList>
            <consortium name="The Broad Institute Genomics Platform"/>
            <consortium name="The Broad Institute Genome Sequencing Center for Infectious Disease"/>
            <person name="Wu L."/>
            <person name="Ma J."/>
        </authorList>
    </citation>
    <scope>NUCLEOTIDE SEQUENCE [LARGE SCALE GENOMIC DNA]</scope>
    <source>
        <strain evidence="9">KCTC 32514</strain>
    </source>
</reference>
<protein>
    <recommendedName>
        <fullName evidence="4">Large ribosomal subunit protein uL5</fullName>
    </recommendedName>
</protein>
<name>A0ABW5ZUM4_9FLAO</name>
<keyword evidence="4" id="KW-0694">RNA-binding</keyword>
<comment type="subunit">
    <text evidence="4">Part of the 50S ribosomal subunit; part of the 5S rRNA/L5/L18/L25 subcomplex. Contacts the 5S rRNA and the P site tRNA. Forms a bridge to the 30S subunit in the 70S ribosome.</text>
</comment>
<proteinExistence type="inferred from homology"/>
<keyword evidence="2 4" id="KW-0689">Ribosomal protein</keyword>
<dbReference type="InterPro" id="IPR022803">
    <property type="entry name" value="Ribosomal_uL5_dom_sf"/>
</dbReference>
<dbReference type="InterPro" id="IPR031310">
    <property type="entry name" value="Ribosomal_uL5_N"/>
</dbReference>
<evidence type="ECO:0000256" key="1">
    <source>
        <dbReference type="ARBA" id="ARBA00008553"/>
    </source>
</evidence>
<dbReference type="InterPro" id="IPR002132">
    <property type="entry name" value="Ribosomal_uL5"/>
</dbReference>